<dbReference type="Proteomes" id="UP000472264">
    <property type="component" value="Chromosome 13"/>
</dbReference>
<evidence type="ECO:0000313" key="1">
    <source>
        <dbReference type="Ensembl" id="ENSENLP00000031531.1"/>
    </source>
</evidence>
<protein>
    <submittedName>
        <fullName evidence="1">Uncharacterized protein</fullName>
    </submittedName>
</protein>
<evidence type="ECO:0000313" key="2">
    <source>
        <dbReference type="Proteomes" id="UP000472264"/>
    </source>
</evidence>
<dbReference type="AlphaFoldDB" id="A0A665VIL5"/>
<organism evidence="1 2">
    <name type="scientific">Echeneis naucrates</name>
    <name type="common">Live sharksucker</name>
    <dbReference type="NCBI Taxonomy" id="173247"/>
    <lineage>
        <taxon>Eukaryota</taxon>
        <taxon>Metazoa</taxon>
        <taxon>Chordata</taxon>
        <taxon>Craniata</taxon>
        <taxon>Vertebrata</taxon>
        <taxon>Euteleostomi</taxon>
        <taxon>Actinopterygii</taxon>
        <taxon>Neopterygii</taxon>
        <taxon>Teleostei</taxon>
        <taxon>Neoteleostei</taxon>
        <taxon>Acanthomorphata</taxon>
        <taxon>Carangaria</taxon>
        <taxon>Carangiformes</taxon>
        <taxon>Echeneidae</taxon>
        <taxon>Echeneis</taxon>
    </lineage>
</organism>
<proteinExistence type="predicted"/>
<sequence length="72" mass="8043">PKTSRGFAFIHTEAGRERDSDGLRDQSRVLNSLFKLNISLSSPVFNVGMRHAVCMSKDEILHLTHTDCLNGD</sequence>
<dbReference type="Ensembl" id="ENSENLT00000032439.1">
    <property type="protein sequence ID" value="ENSENLP00000031531.1"/>
    <property type="gene ID" value="ENSENLG00000013941.1"/>
</dbReference>
<dbReference type="InParanoid" id="A0A665VIL5"/>
<reference evidence="1" key="1">
    <citation type="submission" date="2021-04" db="EMBL/GenBank/DDBJ databases">
        <authorList>
            <consortium name="Wellcome Sanger Institute Data Sharing"/>
        </authorList>
    </citation>
    <scope>NUCLEOTIDE SEQUENCE [LARGE SCALE GENOMIC DNA]</scope>
</reference>
<reference evidence="1" key="2">
    <citation type="submission" date="2025-08" db="UniProtKB">
        <authorList>
            <consortium name="Ensembl"/>
        </authorList>
    </citation>
    <scope>IDENTIFICATION</scope>
</reference>
<name>A0A665VIL5_ECHNA</name>
<accession>A0A665VIL5</accession>
<reference evidence="1" key="3">
    <citation type="submission" date="2025-09" db="UniProtKB">
        <authorList>
            <consortium name="Ensembl"/>
        </authorList>
    </citation>
    <scope>IDENTIFICATION</scope>
</reference>
<keyword evidence="2" id="KW-1185">Reference proteome</keyword>